<dbReference type="STRING" id="997884.HMPREF1068_00899"/>
<dbReference type="RefSeq" id="WP_007483851.1">
    <property type="nucleotide sequence ID" value="NZ_JH724314.1"/>
</dbReference>
<dbReference type="PATRIC" id="fig|997884.3.peg.907"/>
<keyword evidence="3" id="KW-1185">Reference proteome</keyword>
<accession>I9H2N9</accession>
<dbReference type="EMBL" id="AGXS01000011">
    <property type="protein sequence ID" value="EIY53729.1"/>
    <property type="molecule type" value="Genomic_DNA"/>
</dbReference>
<gene>
    <name evidence="2" type="ORF">HMPREF1068_00899</name>
</gene>
<organism evidence="2 3">
    <name type="scientific">Bacteroides nordii CL02T12C05</name>
    <dbReference type="NCBI Taxonomy" id="997884"/>
    <lineage>
        <taxon>Bacteria</taxon>
        <taxon>Pseudomonadati</taxon>
        <taxon>Bacteroidota</taxon>
        <taxon>Bacteroidia</taxon>
        <taxon>Bacteroidales</taxon>
        <taxon>Bacteroidaceae</taxon>
        <taxon>Bacteroides</taxon>
    </lineage>
</organism>
<evidence type="ECO:0000313" key="2">
    <source>
        <dbReference type="EMBL" id="EIY53729.1"/>
    </source>
</evidence>
<reference evidence="2 3" key="1">
    <citation type="submission" date="2012-02" db="EMBL/GenBank/DDBJ databases">
        <title>The Genome Sequence of Bacteroides nordii CL02T12C05.</title>
        <authorList>
            <consortium name="The Broad Institute Genome Sequencing Platform"/>
            <person name="Earl A."/>
            <person name="Ward D."/>
            <person name="Feldgarden M."/>
            <person name="Gevers D."/>
            <person name="Zitomersky N.L."/>
            <person name="Coyne M.J."/>
            <person name="Comstock L.E."/>
            <person name="Young S.K."/>
            <person name="Zeng Q."/>
            <person name="Gargeya S."/>
            <person name="Fitzgerald M."/>
            <person name="Haas B."/>
            <person name="Abouelleil A."/>
            <person name="Alvarado L."/>
            <person name="Arachchi H.M."/>
            <person name="Berlin A."/>
            <person name="Chapman S.B."/>
            <person name="Gearin G."/>
            <person name="Goldberg J."/>
            <person name="Griggs A."/>
            <person name="Gujja S."/>
            <person name="Hansen M."/>
            <person name="Heiman D."/>
            <person name="Howarth C."/>
            <person name="Larimer J."/>
            <person name="Lui A."/>
            <person name="MacDonald P.J.P."/>
            <person name="McCowen C."/>
            <person name="Montmayeur A."/>
            <person name="Murphy C."/>
            <person name="Neiman D."/>
            <person name="Pearson M."/>
            <person name="Priest M."/>
            <person name="Roberts A."/>
            <person name="Saif S."/>
            <person name="Shea T."/>
            <person name="Sisk P."/>
            <person name="Stolte C."/>
            <person name="Sykes S."/>
            <person name="Wortman J."/>
            <person name="Nusbaum C."/>
            <person name="Birren B."/>
        </authorList>
    </citation>
    <scope>NUCLEOTIDE SEQUENCE [LARGE SCALE GENOMIC DNA]</scope>
    <source>
        <strain evidence="2 3">CL02T12C05</strain>
    </source>
</reference>
<proteinExistence type="predicted"/>
<sequence>MAKKKDIEKDKPKEDKPQFEVKGFVLSIPIEELDRMLRDMSKPKTKKNKSRKNR</sequence>
<protein>
    <submittedName>
        <fullName evidence="2">Uncharacterized protein</fullName>
    </submittedName>
</protein>
<feature type="region of interest" description="Disordered" evidence="1">
    <location>
        <begin position="1"/>
        <end position="20"/>
    </location>
</feature>
<feature type="compositionally biased region" description="Basic and acidic residues" evidence="1">
    <location>
        <begin position="1"/>
        <end position="19"/>
    </location>
</feature>
<comment type="caution">
    <text evidence="2">The sequence shown here is derived from an EMBL/GenBank/DDBJ whole genome shotgun (WGS) entry which is preliminary data.</text>
</comment>
<name>I9H2N9_9BACE</name>
<dbReference type="HOGENOM" id="CLU_3040507_0_0_10"/>
<dbReference type="AlphaFoldDB" id="I9H2N9"/>
<evidence type="ECO:0000256" key="1">
    <source>
        <dbReference type="SAM" id="MobiDB-lite"/>
    </source>
</evidence>
<dbReference type="Proteomes" id="UP000003089">
    <property type="component" value="Unassembled WGS sequence"/>
</dbReference>
<evidence type="ECO:0000313" key="3">
    <source>
        <dbReference type="Proteomes" id="UP000003089"/>
    </source>
</evidence>